<feature type="compositionally biased region" description="Low complexity" evidence="1">
    <location>
        <begin position="32"/>
        <end position="48"/>
    </location>
</feature>
<dbReference type="Proteomes" id="UP001303760">
    <property type="component" value="Unassembled WGS sequence"/>
</dbReference>
<gene>
    <name evidence="2" type="ORF">C8A03DRAFT_16047</name>
</gene>
<sequence>MPSPAESSISVLPPSERDYSPPASPSSHSLQRRPSASSAASTRSTAPSEMQQREQPQRTHTTPPSPTSDAQDKRPSPRRSATAVVALDPMSRSYPKPADEPSLEELLARQPLKYSLGHYVKHAKAVDPSAVEARLKEEVLKAREETKRELLKAKEELESRVGAKGKAADKR</sequence>
<reference evidence="2" key="2">
    <citation type="submission" date="2023-05" db="EMBL/GenBank/DDBJ databases">
        <authorList>
            <consortium name="Lawrence Berkeley National Laboratory"/>
            <person name="Steindorff A."/>
            <person name="Hensen N."/>
            <person name="Bonometti L."/>
            <person name="Westerberg I."/>
            <person name="Brannstrom I.O."/>
            <person name="Guillou S."/>
            <person name="Cros-Aarteil S."/>
            <person name="Calhoun S."/>
            <person name="Haridas S."/>
            <person name="Kuo A."/>
            <person name="Mondo S."/>
            <person name="Pangilinan J."/>
            <person name="Riley R."/>
            <person name="Labutti K."/>
            <person name="Andreopoulos B."/>
            <person name="Lipzen A."/>
            <person name="Chen C."/>
            <person name="Yanf M."/>
            <person name="Daum C."/>
            <person name="Ng V."/>
            <person name="Clum A."/>
            <person name="Ohm R."/>
            <person name="Martin F."/>
            <person name="Silar P."/>
            <person name="Natvig D."/>
            <person name="Lalanne C."/>
            <person name="Gautier V."/>
            <person name="Ament-Velasquez S.L."/>
            <person name="Kruys A."/>
            <person name="Hutchinson M.I."/>
            <person name="Powell A.J."/>
            <person name="Barry K."/>
            <person name="Miller A.N."/>
            <person name="Grigoriev I.V."/>
            <person name="Debuchy R."/>
            <person name="Gladieux P."/>
            <person name="Thoren M.H."/>
            <person name="Johannesson H."/>
        </authorList>
    </citation>
    <scope>NUCLEOTIDE SEQUENCE</scope>
    <source>
        <strain evidence="2">CBS 532.94</strain>
    </source>
</reference>
<dbReference type="EMBL" id="MU860140">
    <property type="protein sequence ID" value="KAK4237397.1"/>
    <property type="molecule type" value="Genomic_DNA"/>
</dbReference>
<reference evidence="2" key="1">
    <citation type="journal article" date="2023" name="Mol. Phylogenet. Evol.">
        <title>Genome-scale phylogeny and comparative genomics of the fungal order Sordariales.</title>
        <authorList>
            <person name="Hensen N."/>
            <person name="Bonometti L."/>
            <person name="Westerberg I."/>
            <person name="Brannstrom I.O."/>
            <person name="Guillou S."/>
            <person name="Cros-Aarteil S."/>
            <person name="Calhoun S."/>
            <person name="Haridas S."/>
            <person name="Kuo A."/>
            <person name="Mondo S."/>
            <person name="Pangilinan J."/>
            <person name="Riley R."/>
            <person name="LaButti K."/>
            <person name="Andreopoulos B."/>
            <person name="Lipzen A."/>
            <person name="Chen C."/>
            <person name="Yan M."/>
            <person name="Daum C."/>
            <person name="Ng V."/>
            <person name="Clum A."/>
            <person name="Steindorff A."/>
            <person name="Ohm R.A."/>
            <person name="Martin F."/>
            <person name="Silar P."/>
            <person name="Natvig D.O."/>
            <person name="Lalanne C."/>
            <person name="Gautier V."/>
            <person name="Ament-Velasquez S.L."/>
            <person name="Kruys A."/>
            <person name="Hutchinson M.I."/>
            <person name="Powell A.J."/>
            <person name="Barry K."/>
            <person name="Miller A.N."/>
            <person name="Grigoriev I.V."/>
            <person name="Debuchy R."/>
            <person name="Gladieux P."/>
            <person name="Hiltunen Thoren M."/>
            <person name="Johannesson H."/>
        </authorList>
    </citation>
    <scope>NUCLEOTIDE SEQUENCE</scope>
    <source>
        <strain evidence="2">CBS 532.94</strain>
    </source>
</reference>
<name>A0AAN7C9R1_9PEZI</name>
<comment type="caution">
    <text evidence="2">The sequence shown here is derived from an EMBL/GenBank/DDBJ whole genome shotgun (WGS) entry which is preliminary data.</text>
</comment>
<feature type="region of interest" description="Disordered" evidence="1">
    <location>
        <begin position="1"/>
        <end position="102"/>
    </location>
</feature>
<evidence type="ECO:0000256" key="1">
    <source>
        <dbReference type="SAM" id="MobiDB-lite"/>
    </source>
</evidence>
<proteinExistence type="predicted"/>
<organism evidence="2 3">
    <name type="scientific">Achaetomium macrosporum</name>
    <dbReference type="NCBI Taxonomy" id="79813"/>
    <lineage>
        <taxon>Eukaryota</taxon>
        <taxon>Fungi</taxon>
        <taxon>Dikarya</taxon>
        <taxon>Ascomycota</taxon>
        <taxon>Pezizomycotina</taxon>
        <taxon>Sordariomycetes</taxon>
        <taxon>Sordariomycetidae</taxon>
        <taxon>Sordariales</taxon>
        <taxon>Chaetomiaceae</taxon>
        <taxon>Achaetomium</taxon>
    </lineage>
</organism>
<protein>
    <submittedName>
        <fullName evidence="2">Uncharacterized protein</fullName>
    </submittedName>
</protein>
<accession>A0AAN7C9R1</accession>
<evidence type="ECO:0000313" key="2">
    <source>
        <dbReference type="EMBL" id="KAK4237397.1"/>
    </source>
</evidence>
<dbReference type="AlphaFoldDB" id="A0AAN7C9R1"/>
<feature type="compositionally biased region" description="Polar residues" evidence="1">
    <location>
        <begin position="1"/>
        <end position="10"/>
    </location>
</feature>
<keyword evidence="3" id="KW-1185">Reference proteome</keyword>
<evidence type="ECO:0000313" key="3">
    <source>
        <dbReference type="Proteomes" id="UP001303760"/>
    </source>
</evidence>